<keyword evidence="7" id="KW-1185">Reference proteome</keyword>
<feature type="region of interest" description="Disordered" evidence="4">
    <location>
        <begin position="66"/>
        <end position="87"/>
    </location>
</feature>
<dbReference type="AlphaFoldDB" id="A0A8J2WZS1"/>
<organism evidence="6 7">
    <name type="scientific">Pelagomonas calceolata</name>
    <dbReference type="NCBI Taxonomy" id="35677"/>
    <lineage>
        <taxon>Eukaryota</taxon>
        <taxon>Sar</taxon>
        <taxon>Stramenopiles</taxon>
        <taxon>Ochrophyta</taxon>
        <taxon>Pelagophyceae</taxon>
        <taxon>Pelagomonadales</taxon>
        <taxon>Pelagomonadaceae</taxon>
        <taxon>Pelagomonas</taxon>
    </lineage>
</organism>
<keyword evidence="1" id="KW-0808">Transferase</keyword>
<evidence type="ECO:0000256" key="1">
    <source>
        <dbReference type="ARBA" id="ARBA00022679"/>
    </source>
</evidence>
<evidence type="ECO:0000256" key="2">
    <source>
        <dbReference type="PIRSR" id="PIRSR637359-1"/>
    </source>
</evidence>
<dbReference type="InterPro" id="IPR027417">
    <property type="entry name" value="P-loop_NTPase"/>
</dbReference>
<feature type="binding site" evidence="3">
    <location>
        <position position="1005"/>
    </location>
    <ligand>
        <name>3'-phosphoadenylyl sulfate</name>
        <dbReference type="ChEBI" id="CHEBI:58339"/>
    </ligand>
</feature>
<dbReference type="SUPFAM" id="SSF52540">
    <property type="entry name" value="P-loop containing nucleoside triphosphate hydrolases"/>
    <property type="match status" value="1"/>
</dbReference>
<evidence type="ECO:0000313" key="6">
    <source>
        <dbReference type="EMBL" id="CAH0372670.1"/>
    </source>
</evidence>
<comment type="caution">
    <text evidence="6">The sequence shown here is derived from an EMBL/GenBank/DDBJ whole genome shotgun (WGS) entry which is preliminary data.</text>
</comment>
<evidence type="ECO:0008006" key="8">
    <source>
        <dbReference type="Google" id="ProtNLM"/>
    </source>
</evidence>
<gene>
    <name evidence="6" type="ORF">PECAL_3P26830</name>
</gene>
<accession>A0A8J2WZS1</accession>
<evidence type="ECO:0000256" key="3">
    <source>
        <dbReference type="PIRSR" id="PIRSR637359-2"/>
    </source>
</evidence>
<proteinExistence type="predicted"/>
<dbReference type="InterPro" id="IPR037359">
    <property type="entry name" value="NST/OST"/>
</dbReference>
<evidence type="ECO:0000256" key="5">
    <source>
        <dbReference type="SAM" id="SignalP"/>
    </source>
</evidence>
<dbReference type="PANTHER" id="PTHR10605">
    <property type="entry name" value="HEPARAN SULFATE SULFOTRANSFERASE"/>
    <property type="match status" value="1"/>
</dbReference>
<name>A0A8J2WZS1_9STRA</name>
<protein>
    <recommendedName>
        <fullName evidence="8">[Heparan sulfate]-glucosamine N-sulfotransferase</fullName>
    </recommendedName>
</protein>
<dbReference type="GO" id="GO:0008146">
    <property type="term" value="F:sulfotransferase activity"/>
    <property type="evidence" value="ECO:0007669"/>
    <property type="project" value="InterPro"/>
</dbReference>
<feature type="active site" description="For sulfotransferase activity" evidence="2">
    <location>
        <position position="889"/>
    </location>
</feature>
<dbReference type="Gene3D" id="3.40.50.300">
    <property type="entry name" value="P-loop containing nucleotide triphosphate hydrolases"/>
    <property type="match status" value="1"/>
</dbReference>
<dbReference type="OrthoDB" id="411451at2759"/>
<keyword evidence="5" id="KW-0732">Signal</keyword>
<feature type="binding site" evidence="3">
    <location>
        <position position="997"/>
    </location>
    <ligand>
        <name>3'-phosphoadenylyl sulfate</name>
        <dbReference type="ChEBI" id="CHEBI:58339"/>
    </ligand>
</feature>
<feature type="chain" id="PRO_5035175482" description="[Heparan sulfate]-glucosamine N-sulfotransferase" evidence="5">
    <location>
        <begin position="20"/>
        <end position="1230"/>
    </location>
</feature>
<dbReference type="Gene3D" id="3.90.550.50">
    <property type="match status" value="1"/>
</dbReference>
<feature type="signal peptide" evidence="5">
    <location>
        <begin position="1"/>
        <end position="19"/>
    </location>
</feature>
<sequence length="1230" mass="133599">MIICLNWLPLALAAGSVMTYYTSKQAGCDEMRCGVYCEPTSRVGYRRRCRRDGRCDDTKACQGLLVPPRTPHEGEPDKKNERRPAVGQTDAELLCAKGLRGTNADSAEYAGNACCPKECGACGESACDDEVDVATKRKGTEGCCVGALRRAAKPCIFPSDVACSLPPYFASEPEKAAEAAVSYLVLADERQRPHIFAAQCTWLRHVPPSRVVYVTDFVVGFSVPEARAEAILSKDKSGPETVVVGACGTGVVHRVRVPSVANYFDTLRRVVALKRIWSPWVCVVPAATGVHPQNLGAFLAEARRRNPGRRRNPWAKTPPYVGRTRNASEIPYSGHLPHVVPENGVVIRTDFLRAMARAPAREPLCTASASLRAADASVALVASCLWALGAYPKDASHVFRSTLESAQEPVAAGPLDTAGLLAFGARYASIKLSTAVELPAAGFETKSQVGGAFRAPPPVSSANVAFAIITPENAVRRVVVDVLGTWASQANVYFFIDEHAFLSVRAELERDIPELLGAARRLAQEPDGRGEPRQAIAAAGAHWRSRPRERHRRGFVAYGKDYTPEAAVVAEGTRVRCSANLAAGLFDVDRRRQDVRLVGLQLPPAPAPRPVGRKNRKRASASSNLARRDFYQTSLRKTSSWNLWLRAKVAHMVGWLSAKNPATFGLLADANATRTDWLVLMDDDTYVLPGRLRATLGWYGFAARSALAVGRKFHSRKTMLLGGGPGIALSRTALDKISAAECTKRTFPIISSSVPGGDGWLGSLRGNLKHWACLRSLGQCLQAAGVRLEHNDGFLSNRISHYARDSAARGVSFHRAAHADDHAFAWDAFAAEMRFAAPAPADAAALLAAWGGSPPTARPPTPDLCEPFFHWSLSAPVCLPRFTIIGAQKAGTTSMFAYLGQHPQVLLPKEKELNFWGSIWPPTRSARSRQPGYDGGRMVSMTDFLQDYMPRFPLRVPTDEAVHVYGEGSPDYLVAGPQVLSNLLRYMPLVKLVVSLREPIARACSAYANKKADGTLHKHLLRNRDALRDTRLDGELSNYTPPTLDSLALDALSVLAKCPDQRYHRTLGEAPKDGKGDCYVSPFVLHGYYAKYLDIFFQVLPSDQLLVVDYAAFAVDPAAVMDEVAHHLGLDPRPSANFSGFDTSLVFNTRENRGTHARGYGGKVGGAMSAAIRPGFANKGSFDASWEAGISPGARAALHRYYERPNAELRALLLRHGKPSVSWATAEYAG</sequence>
<dbReference type="Proteomes" id="UP000789595">
    <property type="component" value="Unassembled WGS sequence"/>
</dbReference>
<reference evidence="6" key="1">
    <citation type="submission" date="2021-11" db="EMBL/GenBank/DDBJ databases">
        <authorList>
            <consortium name="Genoscope - CEA"/>
            <person name="William W."/>
        </authorList>
    </citation>
    <scope>NUCLEOTIDE SEQUENCE</scope>
</reference>
<evidence type="ECO:0000256" key="4">
    <source>
        <dbReference type="SAM" id="MobiDB-lite"/>
    </source>
</evidence>
<dbReference type="EMBL" id="CAKKNE010000003">
    <property type="protein sequence ID" value="CAH0372670.1"/>
    <property type="molecule type" value="Genomic_DNA"/>
</dbReference>
<feature type="region of interest" description="Disordered" evidence="4">
    <location>
        <begin position="601"/>
        <end position="623"/>
    </location>
</feature>
<feature type="compositionally biased region" description="Basic and acidic residues" evidence="4">
    <location>
        <begin position="70"/>
        <end position="84"/>
    </location>
</feature>
<evidence type="ECO:0000313" key="7">
    <source>
        <dbReference type="Proteomes" id="UP000789595"/>
    </source>
</evidence>
<dbReference type="PANTHER" id="PTHR10605:SF56">
    <property type="entry name" value="BIFUNCTIONAL HEPARAN SULFATE N-DEACETYLASE_N-SULFOTRANSFERASE"/>
    <property type="match status" value="1"/>
</dbReference>